<evidence type="ECO:0000256" key="3">
    <source>
        <dbReference type="ARBA" id="ARBA00022723"/>
    </source>
</evidence>
<dbReference type="Proteomes" id="UP000198902">
    <property type="component" value="Unassembled WGS sequence"/>
</dbReference>
<evidence type="ECO:0000256" key="7">
    <source>
        <dbReference type="ARBA" id="ARBA00047851"/>
    </source>
</evidence>
<evidence type="ECO:0000256" key="1">
    <source>
        <dbReference type="ARBA" id="ARBA00005165"/>
    </source>
</evidence>
<feature type="binding site" evidence="9">
    <location>
        <begin position="37"/>
        <end position="41"/>
    </location>
    <ligand>
        <name>4-amino-2-methyl-5-(diphosphooxymethyl)pyrimidine</name>
        <dbReference type="ChEBI" id="CHEBI:57841"/>
    </ligand>
</feature>
<keyword evidence="3 9" id="KW-0479">Metal-binding</keyword>
<evidence type="ECO:0000256" key="10">
    <source>
        <dbReference type="RuleBase" id="RU003826"/>
    </source>
</evidence>
<feature type="binding site" evidence="9">
    <location>
        <position position="108"/>
    </location>
    <ligand>
        <name>4-amino-2-methyl-5-(diphosphooxymethyl)pyrimidine</name>
        <dbReference type="ChEBI" id="CHEBI:57841"/>
    </ligand>
</feature>
<dbReference type="HAMAP" id="MF_00097">
    <property type="entry name" value="TMP_synthase"/>
    <property type="match status" value="1"/>
</dbReference>
<feature type="binding site" evidence="9">
    <location>
        <position position="69"/>
    </location>
    <ligand>
        <name>4-amino-2-methyl-5-(diphosphooxymethyl)pyrimidine</name>
        <dbReference type="ChEBI" id="CHEBI:57841"/>
    </ligand>
</feature>
<evidence type="ECO:0000256" key="11">
    <source>
        <dbReference type="RuleBase" id="RU004253"/>
    </source>
</evidence>
<comment type="catalytic activity">
    <reaction evidence="7 9 10">
        <text>2-(2-carboxy-4-methylthiazol-5-yl)ethyl phosphate + 4-amino-2-methyl-5-(diphosphooxymethyl)pyrimidine + 2 H(+) = thiamine phosphate + CO2 + diphosphate</text>
        <dbReference type="Rhea" id="RHEA:47848"/>
        <dbReference type="ChEBI" id="CHEBI:15378"/>
        <dbReference type="ChEBI" id="CHEBI:16526"/>
        <dbReference type="ChEBI" id="CHEBI:33019"/>
        <dbReference type="ChEBI" id="CHEBI:37575"/>
        <dbReference type="ChEBI" id="CHEBI:57841"/>
        <dbReference type="ChEBI" id="CHEBI:62890"/>
        <dbReference type="EC" id="2.5.1.3"/>
    </reaction>
</comment>
<organism evidence="13 14">
    <name type="scientific">Haloferax massiliensis</name>
    <dbReference type="NCBI Taxonomy" id="1476858"/>
    <lineage>
        <taxon>Archaea</taxon>
        <taxon>Methanobacteriati</taxon>
        <taxon>Methanobacteriota</taxon>
        <taxon>Stenosarchaea group</taxon>
        <taxon>Halobacteria</taxon>
        <taxon>Halobacteriales</taxon>
        <taxon>Haloferacaceae</taxon>
        <taxon>Haloferax</taxon>
    </lineage>
</organism>
<evidence type="ECO:0000256" key="4">
    <source>
        <dbReference type="ARBA" id="ARBA00022842"/>
    </source>
</evidence>
<keyword evidence="4 9" id="KW-0460">Magnesium</keyword>
<protein>
    <recommendedName>
        <fullName evidence="9">Thiamine-phosphate synthase</fullName>
        <shortName evidence="9">TP synthase</shortName>
        <shortName evidence="9">TPS</shortName>
        <ecNumber evidence="9">2.5.1.3</ecNumber>
    </recommendedName>
    <alternativeName>
        <fullName evidence="9">Thiamine-phosphate pyrophosphorylase</fullName>
        <shortName evidence="9">TMP pyrophosphorylase</shortName>
        <shortName evidence="9">TMP-PPase</shortName>
    </alternativeName>
</protein>
<name>A0A0D6JNI6_9EURY</name>
<evidence type="ECO:0000256" key="9">
    <source>
        <dbReference type="HAMAP-Rule" id="MF_00097"/>
    </source>
</evidence>
<feature type="binding site" evidence="9">
    <location>
        <position position="89"/>
    </location>
    <ligand>
        <name>Mg(2+)</name>
        <dbReference type="ChEBI" id="CHEBI:18420"/>
    </ligand>
</feature>
<evidence type="ECO:0000313" key="14">
    <source>
        <dbReference type="Proteomes" id="UP000198902"/>
    </source>
</evidence>
<feature type="binding site" evidence="9">
    <location>
        <position position="137"/>
    </location>
    <ligand>
        <name>4-amino-2-methyl-5-(diphosphooxymethyl)pyrimidine</name>
        <dbReference type="ChEBI" id="CHEBI:57841"/>
    </ligand>
</feature>
<dbReference type="InterPro" id="IPR022998">
    <property type="entry name" value="ThiamineP_synth_TenI"/>
</dbReference>
<dbReference type="InterPro" id="IPR034291">
    <property type="entry name" value="TMP_synthase"/>
</dbReference>
<sequence>MNIPMGTYLVTQSDRSAGRSTPDVVRAAVDGGVDVVQLREKHASARERYEIGHEVRAVTADAGVPLVVNDRVDIAAAIDADGVHLGDDDVPVSVAREQLGDDAIVGRSVSTVAGARAAAEAGADYLGVGAVFATDTKDTDPEQSEIGTERVSAIADAVSIPFVGIGGVTPDNAADVVAAGADGVAVVSAITAADDPADATRHLADSVAAGRDSR</sequence>
<accession>A0A0D6JNI6</accession>
<feature type="binding site" evidence="9">
    <location>
        <begin position="187"/>
        <end position="188"/>
    </location>
    <ligand>
        <name>2-[(2R,5Z)-2-carboxy-4-methylthiazol-5(2H)-ylidene]ethyl phosphate</name>
        <dbReference type="ChEBI" id="CHEBI:62899"/>
    </ligand>
</feature>
<reference evidence="14" key="1">
    <citation type="submission" date="2015-03" db="EMBL/GenBank/DDBJ databases">
        <authorList>
            <person name="Urmite Genomes"/>
        </authorList>
    </citation>
    <scope>NUCLEOTIDE SEQUENCE [LARGE SCALE GENOMIC DNA]</scope>
    <source>
        <strain evidence="14">Arc-Hr</strain>
    </source>
</reference>
<comment type="catalytic activity">
    <reaction evidence="8 9 10">
        <text>2-[(2R,5Z)-2-carboxy-4-methylthiazol-5(2H)-ylidene]ethyl phosphate + 4-amino-2-methyl-5-(diphosphooxymethyl)pyrimidine + 2 H(+) = thiamine phosphate + CO2 + diphosphate</text>
        <dbReference type="Rhea" id="RHEA:47844"/>
        <dbReference type="ChEBI" id="CHEBI:15378"/>
        <dbReference type="ChEBI" id="CHEBI:16526"/>
        <dbReference type="ChEBI" id="CHEBI:33019"/>
        <dbReference type="ChEBI" id="CHEBI:37575"/>
        <dbReference type="ChEBI" id="CHEBI:57841"/>
        <dbReference type="ChEBI" id="CHEBI:62899"/>
        <dbReference type="EC" id="2.5.1.3"/>
    </reaction>
</comment>
<feature type="domain" description="Thiamine phosphate synthase/TenI" evidence="12">
    <location>
        <begin position="8"/>
        <end position="190"/>
    </location>
</feature>
<dbReference type="GO" id="GO:0004789">
    <property type="term" value="F:thiamine-phosphate diphosphorylase activity"/>
    <property type="evidence" value="ECO:0007669"/>
    <property type="project" value="UniProtKB-UniRule"/>
</dbReference>
<evidence type="ECO:0000256" key="8">
    <source>
        <dbReference type="ARBA" id="ARBA00047883"/>
    </source>
</evidence>
<dbReference type="InterPro" id="IPR036206">
    <property type="entry name" value="ThiamineP_synth_sf"/>
</dbReference>
<feature type="binding site" evidence="9">
    <location>
        <position position="70"/>
    </location>
    <ligand>
        <name>Mg(2+)</name>
        <dbReference type="ChEBI" id="CHEBI:18420"/>
    </ligand>
</feature>
<dbReference type="UniPathway" id="UPA00060">
    <property type="reaction ID" value="UER00141"/>
</dbReference>
<comment type="similarity">
    <text evidence="9 10">Belongs to the thiamine-phosphate synthase family.</text>
</comment>
<comment type="pathway">
    <text evidence="1 9 11">Cofactor biosynthesis; thiamine diphosphate biosynthesis; thiamine phosphate from 4-amino-2-methyl-5-diphosphomethylpyrimidine and 4-methyl-5-(2-phosphoethyl)-thiazole: step 1/1.</text>
</comment>
<proteinExistence type="inferred from homology"/>
<dbReference type="Pfam" id="PF02581">
    <property type="entry name" value="TMP-TENI"/>
    <property type="match status" value="1"/>
</dbReference>
<comment type="function">
    <text evidence="9">Condenses 4-methyl-5-(beta-hydroxyethyl)thiazole monophosphate (THZ-P) and 2-methyl-4-amino-5-hydroxymethyl pyrimidine pyrophosphate (HMP-PP) to form thiamine monophosphate (TMP).</text>
</comment>
<dbReference type="InterPro" id="IPR013785">
    <property type="entry name" value="Aldolase_TIM"/>
</dbReference>
<keyword evidence="14" id="KW-1185">Reference proteome</keyword>
<evidence type="ECO:0000256" key="5">
    <source>
        <dbReference type="ARBA" id="ARBA00022977"/>
    </source>
</evidence>
<comment type="catalytic activity">
    <reaction evidence="6 9 10">
        <text>4-methyl-5-(2-phosphooxyethyl)-thiazole + 4-amino-2-methyl-5-(diphosphooxymethyl)pyrimidine + H(+) = thiamine phosphate + diphosphate</text>
        <dbReference type="Rhea" id="RHEA:22328"/>
        <dbReference type="ChEBI" id="CHEBI:15378"/>
        <dbReference type="ChEBI" id="CHEBI:33019"/>
        <dbReference type="ChEBI" id="CHEBI:37575"/>
        <dbReference type="ChEBI" id="CHEBI:57841"/>
        <dbReference type="ChEBI" id="CHEBI:58296"/>
        <dbReference type="EC" id="2.5.1.3"/>
    </reaction>
</comment>
<evidence type="ECO:0000256" key="6">
    <source>
        <dbReference type="ARBA" id="ARBA00047334"/>
    </source>
</evidence>
<dbReference type="PANTHER" id="PTHR20857">
    <property type="entry name" value="THIAMINE-PHOSPHATE PYROPHOSPHORYLASE"/>
    <property type="match status" value="1"/>
</dbReference>
<dbReference type="CDD" id="cd00564">
    <property type="entry name" value="TMP_TenI"/>
    <property type="match status" value="1"/>
</dbReference>
<dbReference type="PANTHER" id="PTHR20857:SF15">
    <property type="entry name" value="THIAMINE-PHOSPHATE SYNTHASE"/>
    <property type="match status" value="1"/>
</dbReference>
<dbReference type="AlphaFoldDB" id="A0A0D6JNI6"/>
<keyword evidence="2 9" id="KW-0808">Transferase</keyword>
<evidence type="ECO:0000313" key="13">
    <source>
        <dbReference type="EMBL" id="CQR49472.1"/>
    </source>
</evidence>
<dbReference type="EMBL" id="CSTE01000002">
    <property type="protein sequence ID" value="CQR49472.1"/>
    <property type="molecule type" value="Genomic_DNA"/>
</dbReference>
<dbReference type="GO" id="GO:0000287">
    <property type="term" value="F:magnesium ion binding"/>
    <property type="evidence" value="ECO:0007669"/>
    <property type="project" value="UniProtKB-UniRule"/>
</dbReference>
<feature type="binding site" evidence="9">
    <location>
        <begin position="134"/>
        <end position="136"/>
    </location>
    <ligand>
        <name>2-[(2R,5Z)-2-carboxy-4-methylthiazol-5(2H)-ylidene]ethyl phosphate</name>
        <dbReference type="ChEBI" id="CHEBI:62899"/>
    </ligand>
</feature>
<keyword evidence="5 9" id="KW-0784">Thiamine biosynthesis</keyword>
<feature type="binding site" evidence="9">
    <location>
        <position position="167"/>
    </location>
    <ligand>
        <name>2-[(2R,5Z)-2-carboxy-4-methylthiazol-5(2H)-ylidene]ethyl phosphate</name>
        <dbReference type="ChEBI" id="CHEBI:62899"/>
    </ligand>
</feature>
<dbReference type="GO" id="GO:0009229">
    <property type="term" value="P:thiamine diphosphate biosynthetic process"/>
    <property type="evidence" value="ECO:0007669"/>
    <property type="project" value="UniProtKB-UniRule"/>
</dbReference>
<dbReference type="GO" id="GO:0009228">
    <property type="term" value="P:thiamine biosynthetic process"/>
    <property type="evidence" value="ECO:0007669"/>
    <property type="project" value="UniProtKB-KW"/>
</dbReference>
<dbReference type="GO" id="GO:0005737">
    <property type="term" value="C:cytoplasm"/>
    <property type="evidence" value="ECO:0007669"/>
    <property type="project" value="TreeGrafter"/>
</dbReference>
<dbReference type="Gene3D" id="3.20.20.70">
    <property type="entry name" value="Aldolase class I"/>
    <property type="match status" value="1"/>
</dbReference>
<dbReference type="NCBIfam" id="TIGR00693">
    <property type="entry name" value="thiE"/>
    <property type="match status" value="1"/>
</dbReference>
<dbReference type="SUPFAM" id="SSF51391">
    <property type="entry name" value="Thiamin phosphate synthase"/>
    <property type="match status" value="1"/>
</dbReference>
<gene>
    <name evidence="9 13" type="primary">thiE</name>
    <name evidence="13" type="ORF">BN996_00933</name>
</gene>
<comment type="cofactor">
    <cofactor evidence="9">
        <name>Mg(2+)</name>
        <dbReference type="ChEBI" id="CHEBI:18420"/>
    </cofactor>
    <text evidence="9">Binds 1 Mg(2+) ion per subunit.</text>
</comment>
<dbReference type="FunFam" id="3.20.20.70:FF:000096">
    <property type="entry name" value="Thiamine-phosphate synthase"/>
    <property type="match status" value="1"/>
</dbReference>
<dbReference type="EC" id="2.5.1.3" evidence="9"/>
<evidence type="ECO:0000256" key="2">
    <source>
        <dbReference type="ARBA" id="ARBA00022679"/>
    </source>
</evidence>
<evidence type="ECO:0000259" key="12">
    <source>
        <dbReference type="Pfam" id="PF02581"/>
    </source>
</evidence>